<sequence>MFVNPFGGKRRGLKIYENYARPLFDLAGVDLSVVVTKKKNEIRDALEEDDKLDGVDAVVCVGGDGTAGEVFTGLILRECRLNGVNPHNPSVAIPKPKVKVGVVPGGSTDTTSYCLHGTTDVITALLHIVMGASLGLDLISVHHEDRLLQMSSNVISYGFLGDISYYSEKLRWMGPTRYEYVGTRKMLGGNGYEGTVSILGNEIDENQSKCYQHCSRCASGNHDDNKDKWIDISSNFFLLAGANMSCAGSRNPHGLAPYCHLGDGYLNVLIVHQTSLYQRLRTFQRFSQSSYTMADLSHVETYRGKELRFKAGKVRGRWNCDGEPLLDTDIRARVHRQLIDVYSRGVAND</sequence>
<reference evidence="2" key="1">
    <citation type="journal article" date="2016" name="Sci. Rep.">
        <title>Molecular characterization of firefly nuptial gifts: a multi-omics approach sheds light on postcopulatory sexual selection.</title>
        <authorList>
            <person name="Al-Wathiqui N."/>
            <person name="Fallon T.R."/>
            <person name="South A."/>
            <person name="Weng J.K."/>
            <person name="Lewis S.M."/>
        </authorList>
    </citation>
    <scope>NUCLEOTIDE SEQUENCE</scope>
</reference>
<dbReference type="AlphaFoldDB" id="A0A1Y1K4P4"/>
<dbReference type="InterPro" id="IPR001206">
    <property type="entry name" value="Diacylglycerol_kinase_cat_dom"/>
</dbReference>
<dbReference type="InterPro" id="IPR050187">
    <property type="entry name" value="Lipid_Phosphate_FormReg"/>
</dbReference>
<dbReference type="Gene3D" id="3.40.50.10330">
    <property type="entry name" value="Probable inorganic polyphosphate/atp-NAD kinase, domain 1"/>
    <property type="match status" value="1"/>
</dbReference>
<dbReference type="GO" id="GO:0001729">
    <property type="term" value="F:ceramide kinase activity"/>
    <property type="evidence" value="ECO:0007669"/>
    <property type="project" value="TreeGrafter"/>
</dbReference>
<accession>A0A1Y1K4P4</accession>
<evidence type="ECO:0000259" key="1">
    <source>
        <dbReference type="PROSITE" id="PS50146"/>
    </source>
</evidence>
<dbReference type="Pfam" id="PF00781">
    <property type="entry name" value="DAGK_cat"/>
    <property type="match status" value="1"/>
</dbReference>
<organism evidence="2">
    <name type="scientific">Photinus pyralis</name>
    <name type="common">Common eastern firefly</name>
    <name type="synonym">Lampyris pyralis</name>
    <dbReference type="NCBI Taxonomy" id="7054"/>
    <lineage>
        <taxon>Eukaryota</taxon>
        <taxon>Metazoa</taxon>
        <taxon>Ecdysozoa</taxon>
        <taxon>Arthropoda</taxon>
        <taxon>Hexapoda</taxon>
        <taxon>Insecta</taxon>
        <taxon>Pterygota</taxon>
        <taxon>Neoptera</taxon>
        <taxon>Endopterygota</taxon>
        <taxon>Coleoptera</taxon>
        <taxon>Polyphaga</taxon>
        <taxon>Elateriformia</taxon>
        <taxon>Elateroidea</taxon>
        <taxon>Lampyridae</taxon>
        <taxon>Lampyrinae</taxon>
        <taxon>Photinus</taxon>
    </lineage>
</organism>
<dbReference type="PANTHER" id="PTHR12358:SF111">
    <property type="entry name" value="CERAMIDE KINASE, ISOFORM A"/>
    <property type="match status" value="1"/>
</dbReference>
<dbReference type="EMBL" id="GEZM01092793">
    <property type="protein sequence ID" value="JAV56459.1"/>
    <property type="molecule type" value="Transcribed_RNA"/>
</dbReference>
<dbReference type="GO" id="GO:0006672">
    <property type="term" value="P:ceramide metabolic process"/>
    <property type="evidence" value="ECO:0007669"/>
    <property type="project" value="TreeGrafter"/>
</dbReference>
<dbReference type="GO" id="GO:0016020">
    <property type="term" value="C:membrane"/>
    <property type="evidence" value="ECO:0007669"/>
    <property type="project" value="GOC"/>
</dbReference>
<name>A0A1Y1K4P4_PHOPY</name>
<dbReference type="PANTHER" id="PTHR12358">
    <property type="entry name" value="SPHINGOSINE KINASE"/>
    <property type="match status" value="1"/>
</dbReference>
<dbReference type="InterPro" id="IPR017438">
    <property type="entry name" value="ATP-NAD_kinase_N"/>
</dbReference>
<protein>
    <recommendedName>
        <fullName evidence="1">DAGKc domain-containing protein</fullName>
    </recommendedName>
</protein>
<feature type="domain" description="DAGKc" evidence="1">
    <location>
        <begin position="1"/>
        <end position="145"/>
    </location>
</feature>
<dbReference type="InterPro" id="IPR045363">
    <property type="entry name" value="CERK_C"/>
</dbReference>
<evidence type="ECO:0000313" key="2">
    <source>
        <dbReference type="EMBL" id="JAV56459.1"/>
    </source>
</evidence>
<dbReference type="SUPFAM" id="SSF111331">
    <property type="entry name" value="NAD kinase/diacylglycerol kinase-like"/>
    <property type="match status" value="1"/>
</dbReference>
<proteinExistence type="predicted"/>
<dbReference type="Pfam" id="PF19280">
    <property type="entry name" value="CERK_C"/>
    <property type="match status" value="1"/>
</dbReference>
<dbReference type="Gene3D" id="2.60.200.40">
    <property type="match status" value="1"/>
</dbReference>
<dbReference type="InterPro" id="IPR016064">
    <property type="entry name" value="NAD/diacylglycerol_kinase_sf"/>
</dbReference>
<dbReference type="PROSITE" id="PS50146">
    <property type="entry name" value="DAGK"/>
    <property type="match status" value="1"/>
</dbReference>